<dbReference type="PANTHER" id="PTHR30478">
    <property type="entry name" value="DNA POLYMERASE III SUBUNIT BETA"/>
    <property type="match status" value="1"/>
</dbReference>
<evidence type="ECO:0000256" key="9">
    <source>
        <dbReference type="ARBA" id="ARBA00023125"/>
    </source>
</evidence>
<comment type="function">
    <text evidence="10">Confers DNA tethering and processivity to DNA polymerases and other proteins. Acts as a clamp, forming a ring around DNA (a reaction catalyzed by the clamp-loading complex) which diffuses in an ATP-independent manner freely and bidirectionally along dsDNA. Initially characterized for its ability to contact the catalytic subunit of DNA polymerase III (Pol III), a complex, multichain enzyme responsible for most of the replicative synthesis in bacteria; Pol III exhibits 3'-5' exonuclease proofreading activity. The beta chain is required for initiation of replication as well as for processivity of DNA replication.</text>
</comment>
<evidence type="ECO:0000256" key="10">
    <source>
        <dbReference type="PIRNR" id="PIRNR000804"/>
    </source>
</evidence>
<dbReference type="Gene3D" id="3.10.150.10">
    <property type="entry name" value="DNA Polymerase III, subunit A, domain 2"/>
    <property type="match status" value="1"/>
</dbReference>
<feature type="domain" description="DNA polymerase III beta sliding clamp C-terminal" evidence="13">
    <location>
        <begin position="253"/>
        <end position="372"/>
    </location>
</feature>
<keyword evidence="8 10" id="KW-0239">DNA-directed DNA polymerase</keyword>
<dbReference type="GO" id="GO:0009360">
    <property type="term" value="C:DNA polymerase III complex"/>
    <property type="evidence" value="ECO:0007669"/>
    <property type="project" value="InterPro"/>
</dbReference>
<accession>A0A831U5R8</accession>
<comment type="caution">
    <text evidence="14">The sequence shown here is derived from an EMBL/GenBank/DDBJ whole genome shotgun (WGS) entry which is preliminary data.</text>
</comment>
<evidence type="ECO:0000259" key="11">
    <source>
        <dbReference type="Pfam" id="PF00712"/>
    </source>
</evidence>
<dbReference type="GO" id="GO:0008408">
    <property type="term" value="F:3'-5' exonuclease activity"/>
    <property type="evidence" value="ECO:0007669"/>
    <property type="project" value="InterPro"/>
</dbReference>
<comment type="similarity">
    <text evidence="2 10">Belongs to the beta sliding clamp family.</text>
</comment>
<reference evidence="14" key="1">
    <citation type="journal article" date="2020" name="mSystems">
        <title>Genome- and Community-Level Interaction Insights into Carbon Utilization and Element Cycling Functions of Hydrothermarchaeota in Hydrothermal Sediment.</title>
        <authorList>
            <person name="Zhou Z."/>
            <person name="Liu Y."/>
            <person name="Xu W."/>
            <person name="Pan J."/>
            <person name="Luo Z.H."/>
            <person name="Li M."/>
        </authorList>
    </citation>
    <scope>NUCLEOTIDE SEQUENCE [LARGE SCALE GENOMIC DNA]</scope>
    <source>
        <strain evidence="14">SpSt-349</strain>
    </source>
</reference>
<evidence type="ECO:0000256" key="7">
    <source>
        <dbReference type="ARBA" id="ARBA00022705"/>
    </source>
</evidence>
<evidence type="ECO:0000256" key="3">
    <source>
        <dbReference type="ARBA" id="ARBA00021035"/>
    </source>
</evidence>
<proteinExistence type="inferred from homology"/>
<dbReference type="InterPro" id="IPR001001">
    <property type="entry name" value="DNA_polIII_beta"/>
</dbReference>
<dbReference type="Pfam" id="PF00712">
    <property type="entry name" value="DNA_pol3_beta"/>
    <property type="match status" value="1"/>
</dbReference>
<dbReference type="SUPFAM" id="SSF55979">
    <property type="entry name" value="DNA clamp"/>
    <property type="match status" value="3"/>
</dbReference>
<evidence type="ECO:0000313" key="14">
    <source>
        <dbReference type="EMBL" id="HEN42918.1"/>
    </source>
</evidence>
<dbReference type="EMBL" id="DSOV01000047">
    <property type="protein sequence ID" value="HEN42918.1"/>
    <property type="molecule type" value="Genomic_DNA"/>
</dbReference>
<dbReference type="InterPro" id="IPR022637">
    <property type="entry name" value="DNA_polIII_beta_cen"/>
</dbReference>
<keyword evidence="9" id="KW-0238">DNA-binding</keyword>
<dbReference type="GO" id="GO:0006271">
    <property type="term" value="P:DNA strand elongation involved in DNA replication"/>
    <property type="evidence" value="ECO:0007669"/>
    <property type="project" value="TreeGrafter"/>
</dbReference>
<dbReference type="AlphaFoldDB" id="A0A831U5R8"/>
<evidence type="ECO:0000259" key="12">
    <source>
        <dbReference type="Pfam" id="PF02767"/>
    </source>
</evidence>
<dbReference type="Pfam" id="PF02767">
    <property type="entry name" value="DNA_pol3_beta_2"/>
    <property type="match status" value="1"/>
</dbReference>
<evidence type="ECO:0000256" key="5">
    <source>
        <dbReference type="ARBA" id="ARBA00022679"/>
    </source>
</evidence>
<dbReference type="PANTHER" id="PTHR30478:SF0">
    <property type="entry name" value="BETA SLIDING CLAMP"/>
    <property type="match status" value="1"/>
</dbReference>
<sequence>MEFKIDKETFSRALQKIQGIVEKRNTMPILSNVLIEAHADRIELTATDLEVGMKSSYETAVTREGRITVSAKKLHEIVKELPEEVISFATKENDWVEIRCGKAHFSIVGLSPEEFPYFPKVSEDNLIRIEGALLADMIEKTAYAICFDETKYNLNGTFVKATVEDDRPILRMVATDGHRLSIAEKEFHGAVGPEMAKGVIFPKKGIFELKKICEEATTQELALGFMDNSAVIKKGNTVVVMRLVDGEFPDYTRVVPVANDKIVTVARDLFLHSLRRMSILSSEKFKGIRMEISGAQMVISSSNPELGEASEELEAAYSGPPLSIRFNAKYLLDVLAVLSESEVALVLRDELSPAIVKPAGAEGFTAVIMPMRL</sequence>
<dbReference type="Gene3D" id="3.70.10.10">
    <property type="match status" value="1"/>
</dbReference>
<name>A0A831U5R8_GEOME</name>
<dbReference type="InterPro" id="IPR022634">
    <property type="entry name" value="DNA_polIII_beta_N"/>
</dbReference>
<evidence type="ECO:0000256" key="8">
    <source>
        <dbReference type="ARBA" id="ARBA00022932"/>
    </source>
</evidence>
<keyword evidence="4 10" id="KW-0963">Cytoplasm</keyword>
<gene>
    <name evidence="14" type="ORF">ENQ87_11215</name>
</gene>
<protein>
    <recommendedName>
        <fullName evidence="3 10">Beta sliding clamp</fullName>
    </recommendedName>
</protein>
<dbReference type="InterPro" id="IPR046938">
    <property type="entry name" value="DNA_clamp_sf"/>
</dbReference>
<dbReference type="GO" id="GO:0005737">
    <property type="term" value="C:cytoplasm"/>
    <property type="evidence" value="ECO:0007669"/>
    <property type="project" value="UniProtKB-SubCell"/>
</dbReference>
<evidence type="ECO:0000256" key="4">
    <source>
        <dbReference type="ARBA" id="ARBA00022490"/>
    </source>
</evidence>
<evidence type="ECO:0000256" key="1">
    <source>
        <dbReference type="ARBA" id="ARBA00004496"/>
    </source>
</evidence>
<evidence type="ECO:0000256" key="2">
    <source>
        <dbReference type="ARBA" id="ARBA00010752"/>
    </source>
</evidence>
<keyword evidence="7 10" id="KW-0235">DNA replication</keyword>
<keyword evidence="5 10" id="KW-0808">Transferase</keyword>
<feature type="domain" description="DNA polymerase III beta sliding clamp central" evidence="12">
    <location>
        <begin position="129"/>
        <end position="250"/>
    </location>
</feature>
<keyword evidence="6 10" id="KW-0548">Nucleotidyltransferase</keyword>
<dbReference type="SMART" id="SM00480">
    <property type="entry name" value="POL3Bc"/>
    <property type="match status" value="1"/>
</dbReference>
<organism evidence="14">
    <name type="scientific">Geobacter metallireducens</name>
    <dbReference type="NCBI Taxonomy" id="28232"/>
    <lineage>
        <taxon>Bacteria</taxon>
        <taxon>Pseudomonadati</taxon>
        <taxon>Thermodesulfobacteriota</taxon>
        <taxon>Desulfuromonadia</taxon>
        <taxon>Geobacterales</taxon>
        <taxon>Geobacteraceae</taxon>
        <taxon>Geobacter</taxon>
    </lineage>
</organism>
<comment type="subcellular location">
    <subcellularLocation>
        <location evidence="1 10">Cytoplasm</location>
    </subcellularLocation>
</comment>
<dbReference type="NCBIfam" id="TIGR00663">
    <property type="entry name" value="dnan"/>
    <property type="match status" value="1"/>
</dbReference>
<dbReference type="PIRSF" id="PIRSF000804">
    <property type="entry name" value="DNA_pol_III_b"/>
    <property type="match status" value="1"/>
</dbReference>
<dbReference type="GO" id="GO:0003887">
    <property type="term" value="F:DNA-directed DNA polymerase activity"/>
    <property type="evidence" value="ECO:0007669"/>
    <property type="project" value="UniProtKB-UniRule"/>
</dbReference>
<evidence type="ECO:0000256" key="6">
    <source>
        <dbReference type="ARBA" id="ARBA00022695"/>
    </source>
</evidence>
<dbReference type="Pfam" id="PF02768">
    <property type="entry name" value="DNA_pol3_beta_3"/>
    <property type="match status" value="1"/>
</dbReference>
<dbReference type="InterPro" id="IPR022635">
    <property type="entry name" value="DNA_polIII_beta_C"/>
</dbReference>
<dbReference type="GO" id="GO:0003677">
    <property type="term" value="F:DNA binding"/>
    <property type="evidence" value="ECO:0007669"/>
    <property type="project" value="UniProtKB-UniRule"/>
</dbReference>
<comment type="subunit">
    <text evidence="10">Forms a ring-shaped head-to-tail homodimer around DNA.</text>
</comment>
<dbReference type="CDD" id="cd00140">
    <property type="entry name" value="beta_clamp"/>
    <property type="match status" value="1"/>
</dbReference>
<evidence type="ECO:0000259" key="13">
    <source>
        <dbReference type="Pfam" id="PF02768"/>
    </source>
</evidence>
<feature type="domain" description="DNA polymerase III beta sliding clamp N-terminal" evidence="11">
    <location>
        <begin position="1"/>
        <end position="118"/>
    </location>
</feature>